<sequence>MGDGFLWEASALIPSIGVGLLFWFVMRAIMRADRGERRAEREAEAAYLARQAEEKSDDQDCLSTAD</sequence>
<feature type="transmembrane region" description="Helical" evidence="1">
    <location>
        <begin position="12"/>
        <end position="30"/>
    </location>
</feature>
<dbReference type="Proteomes" id="UP000823823">
    <property type="component" value="Unassembled WGS sequence"/>
</dbReference>
<keyword evidence="1" id="KW-0472">Membrane</keyword>
<accession>A0A9D2RN15</accession>
<keyword evidence="1" id="KW-0812">Transmembrane</keyword>
<name>A0A9D2RN15_9MICO</name>
<organism evidence="2 3">
    <name type="scientific">Candidatus Brachybacterium merdavium</name>
    <dbReference type="NCBI Taxonomy" id="2838513"/>
    <lineage>
        <taxon>Bacteria</taxon>
        <taxon>Bacillati</taxon>
        <taxon>Actinomycetota</taxon>
        <taxon>Actinomycetes</taxon>
        <taxon>Micrococcales</taxon>
        <taxon>Dermabacteraceae</taxon>
        <taxon>Brachybacterium</taxon>
    </lineage>
</organism>
<dbReference type="EMBL" id="DWZH01000032">
    <property type="protein sequence ID" value="HJB09695.1"/>
    <property type="molecule type" value="Genomic_DNA"/>
</dbReference>
<reference evidence="2" key="2">
    <citation type="submission" date="2021-04" db="EMBL/GenBank/DDBJ databases">
        <authorList>
            <person name="Gilroy R."/>
        </authorList>
    </citation>
    <scope>NUCLEOTIDE SEQUENCE</scope>
    <source>
        <strain evidence="2">ChiHjej13B12-24818</strain>
    </source>
</reference>
<proteinExistence type="predicted"/>
<reference evidence="2" key="1">
    <citation type="journal article" date="2021" name="PeerJ">
        <title>Extensive microbial diversity within the chicken gut microbiome revealed by metagenomics and culture.</title>
        <authorList>
            <person name="Gilroy R."/>
            <person name="Ravi A."/>
            <person name="Getino M."/>
            <person name="Pursley I."/>
            <person name="Horton D.L."/>
            <person name="Alikhan N.F."/>
            <person name="Baker D."/>
            <person name="Gharbi K."/>
            <person name="Hall N."/>
            <person name="Watson M."/>
            <person name="Adriaenssens E.M."/>
            <person name="Foster-Nyarko E."/>
            <person name="Jarju S."/>
            <person name="Secka A."/>
            <person name="Antonio M."/>
            <person name="Oren A."/>
            <person name="Chaudhuri R.R."/>
            <person name="La Ragione R."/>
            <person name="Hildebrand F."/>
            <person name="Pallen M.J."/>
        </authorList>
    </citation>
    <scope>NUCLEOTIDE SEQUENCE</scope>
    <source>
        <strain evidence="2">ChiHjej13B12-24818</strain>
    </source>
</reference>
<keyword evidence="1" id="KW-1133">Transmembrane helix</keyword>
<evidence type="ECO:0000256" key="1">
    <source>
        <dbReference type="SAM" id="Phobius"/>
    </source>
</evidence>
<comment type="caution">
    <text evidence="2">The sequence shown here is derived from an EMBL/GenBank/DDBJ whole genome shotgun (WGS) entry which is preliminary data.</text>
</comment>
<protein>
    <submittedName>
        <fullName evidence="2">Uncharacterized protein</fullName>
    </submittedName>
</protein>
<dbReference type="AlphaFoldDB" id="A0A9D2RN15"/>
<gene>
    <name evidence="2" type="ORF">H9786_04055</name>
</gene>
<evidence type="ECO:0000313" key="3">
    <source>
        <dbReference type="Proteomes" id="UP000823823"/>
    </source>
</evidence>
<evidence type="ECO:0000313" key="2">
    <source>
        <dbReference type="EMBL" id="HJB09695.1"/>
    </source>
</evidence>